<accession>A0A0L6V5L2</accession>
<organism evidence="1 2">
    <name type="scientific">Puccinia sorghi</name>
    <dbReference type="NCBI Taxonomy" id="27349"/>
    <lineage>
        <taxon>Eukaryota</taxon>
        <taxon>Fungi</taxon>
        <taxon>Dikarya</taxon>
        <taxon>Basidiomycota</taxon>
        <taxon>Pucciniomycotina</taxon>
        <taxon>Pucciniomycetes</taxon>
        <taxon>Pucciniales</taxon>
        <taxon>Pucciniaceae</taxon>
        <taxon>Puccinia</taxon>
    </lineage>
</organism>
<protein>
    <submittedName>
        <fullName evidence="1">Uncharacterized protein</fullName>
    </submittedName>
</protein>
<sequence length="444" mass="51201">MDIIGDWTKKSMGSSINKNTNYIDNINLKFMNSSYLTIILLCIKNNKGHLYETKGIIDMKYYCICQSSEILKTSCLDGIRTRTTQKSEKITMEHNEISFMSHLNQFGSKECPFFYNWWHQIYMRYSSMGRNVNFSLRIQLIYKVFISSLGEKMFENELNEETNVSKSNRNSRDRTFHNIQIKPSGEAAFKEHKKVNCFIYDSNTKNHYISLNGYETNNTMLVVKMGDNEFQNYRFLQLNYKVIWVISLVKMKNKASPIINSACQPHKMDYLSFYPLNNACLMCKALPIQAVQCITEVQSSKPIFLVQICHLDVCPEHQYLNKYTGIIKADLTHLSQYGILTPRIRVIKNNVLMKQGQVHEKFSAPVLLNTQNLLQSLIAPQCELFLSSFFPVSAGQPFSLWEIWKGTKIIEATHKVGPGLHLVTVLSQILCLKTSETKSVKLSC</sequence>
<keyword evidence="2" id="KW-1185">Reference proteome</keyword>
<proteinExistence type="predicted"/>
<dbReference type="Proteomes" id="UP000037035">
    <property type="component" value="Unassembled WGS sequence"/>
</dbReference>
<dbReference type="AlphaFoldDB" id="A0A0L6V5L2"/>
<dbReference type="EMBL" id="LAVV01007603">
    <property type="protein sequence ID" value="KNZ55405.1"/>
    <property type="molecule type" value="Genomic_DNA"/>
</dbReference>
<evidence type="ECO:0000313" key="1">
    <source>
        <dbReference type="EMBL" id="KNZ55405.1"/>
    </source>
</evidence>
<reference evidence="1 2" key="1">
    <citation type="submission" date="2015-08" db="EMBL/GenBank/DDBJ databases">
        <title>Next Generation Sequencing and Analysis of the Genome of Puccinia sorghi L Schw, the Causal Agent of Maize Common Rust.</title>
        <authorList>
            <person name="Rochi L."/>
            <person name="Burguener G."/>
            <person name="Darino M."/>
            <person name="Turjanski A."/>
            <person name="Kreff E."/>
            <person name="Dieguez M.J."/>
            <person name="Sacco F."/>
        </authorList>
    </citation>
    <scope>NUCLEOTIDE SEQUENCE [LARGE SCALE GENOMIC DNA]</scope>
    <source>
        <strain evidence="1 2">RO10H11247</strain>
    </source>
</reference>
<name>A0A0L6V5L2_9BASI</name>
<dbReference type="VEuPathDB" id="FungiDB:VP01_2691g1"/>
<gene>
    <name evidence="1" type="ORF">VP01_2691g1</name>
</gene>
<comment type="caution">
    <text evidence="1">The sequence shown here is derived from an EMBL/GenBank/DDBJ whole genome shotgun (WGS) entry which is preliminary data.</text>
</comment>
<evidence type="ECO:0000313" key="2">
    <source>
        <dbReference type="Proteomes" id="UP000037035"/>
    </source>
</evidence>